<proteinExistence type="inferred from homology"/>
<evidence type="ECO:0000256" key="5">
    <source>
        <dbReference type="SAM" id="MobiDB-lite"/>
    </source>
</evidence>
<protein>
    <recommendedName>
        <fullName evidence="2">methionyl-tRNA formyltransferase</fullName>
        <ecNumber evidence="2">2.1.2.9</ecNumber>
    </recommendedName>
</protein>
<dbReference type="InterPro" id="IPR002376">
    <property type="entry name" value="Formyl_transf_N"/>
</dbReference>
<dbReference type="CDD" id="cd08646">
    <property type="entry name" value="FMT_core_Met-tRNA-FMT_N"/>
    <property type="match status" value="1"/>
</dbReference>
<sequence length="445" mass="48316">MVLCRSTNHPLRPVRAQTSGVSCVSAISAFTATRFPRGSTQARGFRATRLRRQTPADPPKRDGDTSNDLVSREPFTILFFGRDAFSCKVFECIYEARDIWRSLHIATNPDVKAGRRGSRLDISPLKTLGETLGVPVHTIPKEKTAFRRWLPPPPFTSSDLSMTTGAFEPFQSRVLVTASFGRILPSSILGLFPEEQRLNVHPSLLPAYRGPAPIQRALMAGERETGVCVIQMGEVSRRQGKVVDQGRIWAVDKMVIPDDATFTDMQDSLSVKGGNCLVQVLRDMLKGKAQCIPQAPLGAETLHAPAITAADSTINFAGQTADVIVRLERAIGHQRALSIPHVLPGGRSVSISGLRIIPAGSPLTSEMGGMYPGRAMYSSIVKQLLVACEGESLLSVDKLQTQDRAILTAREWWNGLKGMGLVKGGTFTFGHTAEDSTSGISHTSM</sequence>
<organism evidence="8 9">
    <name type="scientific">Pisolithus microcarpus 441</name>
    <dbReference type="NCBI Taxonomy" id="765257"/>
    <lineage>
        <taxon>Eukaryota</taxon>
        <taxon>Fungi</taxon>
        <taxon>Dikarya</taxon>
        <taxon>Basidiomycota</taxon>
        <taxon>Agaricomycotina</taxon>
        <taxon>Agaricomycetes</taxon>
        <taxon>Agaricomycetidae</taxon>
        <taxon>Boletales</taxon>
        <taxon>Sclerodermatineae</taxon>
        <taxon>Pisolithaceae</taxon>
        <taxon>Pisolithus</taxon>
    </lineage>
</organism>
<name>A0A0C9ZUU3_9AGAM</name>
<dbReference type="SUPFAM" id="SSF53328">
    <property type="entry name" value="Formyltransferase"/>
    <property type="match status" value="1"/>
</dbReference>
<gene>
    <name evidence="8" type="ORF">PISMIDRAFT_676483</name>
</gene>
<evidence type="ECO:0000313" key="8">
    <source>
        <dbReference type="EMBL" id="KIK25967.1"/>
    </source>
</evidence>
<feature type="domain" description="Formyl transferase N-terminal" evidence="6">
    <location>
        <begin position="164"/>
        <end position="281"/>
    </location>
</feature>
<dbReference type="OrthoDB" id="10268103at2759"/>
<dbReference type="HOGENOM" id="CLU_033347_0_3_1"/>
<dbReference type="STRING" id="765257.A0A0C9ZUU3"/>
<reference evidence="9" key="2">
    <citation type="submission" date="2015-01" db="EMBL/GenBank/DDBJ databases">
        <title>Evolutionary Origins and Diversification of the Mycorrhizal Mutualists.</title>
        <authorList>
            <consortium name="DOE Joint Genome Institute"/>
            <consortium name="Mycorrhizal Genomics Consortium"/>
            <person name="Kohler A."/>
            <person name="Kuo A."/>
            <person name="Nagy L.G."/>
            <person name="Floudas D."/>
            <person name="Copeland A."/>
            <person name="Barry K.W."/>
            <person name="Cichocki N."/>
            <person name="Veneault-Fourrey C."/>
            <person name="LaButti K."/>
            <person name="Lindquist E.A."/>
            <person name="Lipzen A."/>
            <person name="Lundell T."/>
            <person name="Morin E."/>
            <person name="Murat C."/>
            <person name="Riley R."/>
            <person name="Ohm R."/>
            <person name="Sun H."/>
            <person name="Tunlid A."/>
            <person name="Henrissat B."/>
            <person name="Grigoriev I.V."/>
            <person name="Hibbett D.S."/>
            <person name="Martin F."/>
        </authorList>
    </citation>
    <scope>NUCLEOTIDE SEQUENCE [LARGE SCALE GENOMIC DNA]</scope>
    <source>
        <strain evidence="9">441</strain>
    </source>
</reference>
<accession>A0A0C9ZUU3</accession>
<dbReference type="Pfam" id="PF00551">
    <property type="entry name" value="Formyl_trans_N"/>
    <property type="match status" value="1"/>
</dbReference>
<dbReference type="InterPro" id="IPR041711">
    <property type="entry name" value="Met-tRNA-FMT_N"/>
</dbReference>
<dbReference type="Proteomes" id="UP000054018">
    <property type="component" value="Unassembled WGS sequence"/>
</dbReference>
<dbReference type="Gene3D" id="3.40.50.12230">
    <property type="match status" value="1"/>
</dbReference>
<evidence type="ECO:0000256" key="2">
    <source>
        <dbReference type="ARBA" id="ARBA00012261"/>
    </source>
</evidence>
<evidence type="ECO:0000256" key="1">
    <source>
        <dbReference type="ARBA" id="ARBA00010699"/>
    </source>
</evidence>
<evidence type="ECO:0000256" key="4">
    <source>
        <dbReference type="ARBA" id="ARBA00022917"/>
    </source>
</evidence>
<keyword evidence="4" id="KW-0648">Protein biosynthesis</keyword>
<dbReference type="GO" id="GO:0004479">
    <property type="term" value="F:methionyl-tRNA formyltransferase activity"/>
    <property type="evidence" value="ECO:0007669"/>
    <property type="project" value="UniProtKB-EC"/>
</dbReference>
<dbReference type="GO" id="GO:0005739">
    <property type="term" value="C:mitochondrion"/>
    <property type="evidence" value="ECO:0007669"/>
    <property type="project" value="TreeGrafter"/>
</dbReference>
<reference evidence="8 9" key="1">
    <citation type="submission" date="2014-04" db="EMBL/GenBank/DDBJ databases">
        <authorList>
            <consortium name="DOE Joint Genome Institute"/>
            <person name="Kuo A."/>
            <person name="Kohler A."/>
            <person name="Costa M.D."/>
            <person name="Nagy L.G."/>
            <person name="Floudas D."/>
            <person name="Copeland A."/>
            <person name="Barry K.W."/>
            <person name="Cichocki N."/>
            <person name="Veneault-Fourrey C."/>
            <person name="LaButti K."/>
            <person name="Lindquist E.A."/>
            <person name="Lipzen A."/>
            <person name="Lundell T."/>
            <person name="Morin E."/>
            <person name="Murat C."/>
            <person name="Sun H."/>
            <person name="Tunlid A."/>
            <person name="Henrissat B."/>
            <person name="Grigoriev I.V."/>
            <person name="Hibbett D.S."/>
            <person name="Martin F."/>
            <person name="Nordberg H.P."/>
            <person name="Cantor M.N."/>
            <person name="Hua S.X."/>
        </authorList>
    </citation>
    <scope>NUCLEOTIDE SEQUENCE [LARGE SCALE GENOMIC DNA]</scope>
    <source>
        <strain evidence="8 9">441</strain>
    </source>
</reference>
<evidence type="ECO:0000256" key="3">
    <source>
        <dbReference type="ARBA" id="ARBA00022679"/>
    </source>
</evidence>
<keyword evidence="9" id="KW-1185">Reference proteome</keyword>
<dbReference type="Pfam" id="PF02911">
    <property type="entry name" value="Formyl_trans_C"/>
    <property type="match status" value="1"/>
</dbReference>
<dbReference type="InterPro" id="IPR005793">
    <property type="entry name" value="Formyl_trans_C"/>
</dbReference>
<feature type="domain" description="Formyl transferase C-terminal" evidence="7">
    <location>
        <begin position="307"/>
        <end position="416"/>
    </location>
</feature>
<dbReference type="EC" id="2.1.2.9" evidence="2"/>
<dbReference type="PANTHER" id="PTHR11138">
    <property type="entry name" value="METHIONYL-TRNA FORMYLTRANSFERASE"/>
    <property type="match status" value="1"/>
</dbReference>
<keyword evidence="3" id="KW-0808">Transferase</keyword>
<dbReference type="EMBL" id="KN833704">
    <property type="protein sequence ID" value="KIK25967.1"/>
    <property type="molecule type" value="Genomic_DNA"/>
</dbReference>
<dbReference type="InterPro" id="IPR036477">
    <property type="entry name" value="Formyl_transf_N_sf"/>
</dbReference>
<dbReference type="PANTHER" id="PTHR11138:SF5">
    <property type="entry name" value="METHIONYL-TRNA FORMYLTRANSFERASE, MITOCHONDRIAL"/>
    <property type="match status" value="1"/>
</dbReference>
<evidence type="ECO:0000259" key="7">
    <source>
        <dbReference type="Pfam" id="PF02911"/>
    </source>
</evidence>
<feature type="region of interest" description="Disordered" evidence="5">
    <location>
        <begin position="39"/>
        <end position="68"/>
    </location>
</feature>
<evidence type="ECO:0000313" key="9">
    <source>
        <dbReference type="Proteomes" id="UP000054018"/>
    </source>
</evidence>
<dbReference type="AlphaFoldDB" id="A0A0C9ZUU3"/>
<comment type="similarity">
    <text evidence="1">Belongs to the Fmt family.</text>
</comment>
<evidence type="ECO:0000259" key="6">
    <source>
        <dbReference type="Pfam" id="PF00551"/>
    </source>
</evidence>